<evidence type="ECO:0000259" key="1">
    <source>
        <dbReference type="Pfam" id="PF02498"/>
    </source>
</evidence>
<organism evidence="2 3">
    <name type="scientific">Candidatus Methanoplasma termitum</name>
    <dbReference type="NCBI Taxonomy" id="1577791"/>
    <lineage>
        <taxon>Archaea</taxon>
        <taxon>Methanobacteriati</taxon>
        <taxon>Thermoplasmatota</taxon>
        <taxon>Thermoplasmata</taxon>
        <taxon>Methanomassiliicoccales</taxon>
        <taxon>Methanomassiliicoccaceae</taxon>
        <taxon>Candidatus Methanoplasma</taxon>
    </lineage>
</organism>
<dbReference type="HOGENOM" id="CLU_065349_1_0_2"/>
<dbReference type="OrthoDB" id="111829at2157"/>
<sequence length="134" mass="15717">MTDLNEKEYKGFEDIKHKDENGEEYWFARELADVLEYKEWRNFSKAIDRAMLACRNSGFEAAEQFAEVSKSLEVPNGGIRKVKDYKLSRYACYLIVQNGDPRKEIIALGQTYFSKHIQKTQHKEKKRRNSVVSS</sequence>
<keyword evidence="3" id="KW-1185">Reference proteome</keyword>
<name>A0A0A7LFT5_9ARCH</name>
<evidence type="ECO:0000313" key="2">
    <source>
        <dbReference type="EMBL" id="AIZ57107.1"/>
    </source>
</evidence>
<dbReference type="AlphaFoldDB" id="A0A0A7LFT5"/>
<dbReference type="Proteomes" id="UP000030787">
    <property type="component" value="Chromosome"/>
</dbReference>
<feature type="domain" description="Bro-N" evidence="1">
    <location>
        <begin position="15"/>
        <end position="106"/>
    </location>
</feature>
<dbReference type="KEGG" id="mear:Mpt1_c12450"/>
<dbReference type="Pfam" id="PF02498">
    <property type="entry name" value="Bro-N"/>
    <property type="match status" value="1"/>
</dbReference>
<dbReference type="STRING" id="1577791.Mpt1_c12450"/>
<dbReference type="InterPro" id="IPR003497">
    <property type="entry name" value="BRO_N_domain"/>
</dbReference>
<protein>
    <submittedName>
        <fullName evidence="2">DNA-damage-inducible protein D</fullName>
    </submittedName>
</protein>
<dbReference type="EMBL" id="CP010070">
    <property type="protein sequence ID" value="AIZ57107.1"/>
    <property type="molecule type" value="Genomic_DNA"/>
</dbReference>
<reference evidence="2 3" key="1">
    <citation type="journal article" date="2014" name="Appl. Environ. Microbiol.">
        <title>Comparative Genome Analysis of 'Candidatus Methanoplasma termitum' Indicates a New Mode of Energy Metabolism in the Seventh Order of Methanogens.</title>
        <authorList>
            <person name="Lang K."/>
            <person name="Schuldes J."/>
            <person name="Klingl A."/>
            <person name="Poehlein A."/>
            <person name="Daniel R."/>
            <person name="Brune A."/>
        </authorList>
    </citation>
    <scope>NUCLEOTIDE SEQUENCE [LARGE SCALE GENOMIC DNA]</scope>
    <source>
        <strain evidence="3">Mpt1</strain>
    </source>
</reference>
<accession>A0A0A7LFT5</accession>
<proteinExistence type="predicted"/>
<evidence type="ECO:0000313" key="3">
    <source>
        <dbReference type="Proteomes" id="UP000030787"/>
    </source>
</evidence>
<gene>
    <name evidence="2" type="ORF">Mpt1_c12450</name>
</gene>